<dbReference type="InterPro" id="IPR008258">
    <property type="entry name" value="Transglycosylase_SLT_dom_1"/>
</dbReference>
<feature type="compositionally biased region" description="Polar residues" evidence="1">
    <location>
        <begin position="1"/>
        <end position="14"/>
    </location>
</feature>
<name>A0A6P1D3P3_9NOCA</name>
<evidence type="ECO:0000256" key="1">
    <source>
        <dbReference type="SAM" id="MobiDB-lite"/>
    </source>
</evidence>
<accession>A0A6P1D3P3</accession>
<protein>
    <submittedName>
        <fullName evidence="3">DUF4226 domain-containing protein</fullName>
    </submittedName>
</protein>
<dbReference type="AlphaFoldDB" id="A0A6P1D3P3"/>
<dbReference type="Proteomes" id="UP000468928">
    <property type="component" value="Unassembled WGS sequence"/>
</dbReference>
<dbReference type="EMBL" id="JAAGUX010000002">
    <property type="protein sequence ID" value="NEW54326.1"/>
    <property type="molecule type" value="Genomic_DNA"/>
</dbReference>
<sequence length="411" mass="42130">MTDSTRTPGPTATRQAAIEREASSPDDTDALAQLEPALSTSAQILPLLASALSGLANGTGDAGPKSGAQTSAPGTAAPAGTPDEGSRDTSAGPGSKAAGASDAEAAADGVAGGLSPAAQRAIKALRLLAAAYGDGNPTDPEVIELRKMLGLTPGSGGAVTGSRAQQLFQQTAATAFNNLDNQLAQYVSGLAGTHKVDQKKLTELIRQVNVALAALGPHAYTREGQAKVHQILTAALQKAHTIVSAGQSATKDMATQVQRLTSQYLWNINGQQPPSSGYGQGYATTGSGYSPSSVGQGGSVGQWIQQAMGILGLSGANNANAIAIMAQHESTNNPRAINLWDDNAKRGTPSKGLLQTIDPTFQQYKVPGYDDIWNPVHNIMAGVRYAISRYGSLDNVPGVKAVRAGRAHVGY</sequence>
<dbReference type="Pfam" id="PF01464">
    <property type="entry name" value="SLT"/>
    <property type="match status" value="1"/>
</dbReference>
<feature type="compositionally biased region" description="Low complexity" evidence="1">
    <location>
        <begin position="90"/>
        <end position="101"/>
    </location>
</feature>
<dbReference type="RefSeq" id="WP_163824456.1">
    <property type="nucleotide sequence ID" value="NZ_JAAGUX010000002.1"/>
</dbReference>
<evidence type="ECO:0000313" key="5">
    <source>
        <dbReference type="Proteomes" id="UP000468928"/>
    </source>
</evidence>
<dbReference type="Gene3D" id="1.10.530.10">
    <property type="match status" value="1"/>
</dbReference>
<dbReference type="SUPFAM" id="SSF53955">
    <property type="entry name" value="Lysozyme-like"/>
    <property type="match status" value="1"/>
</dbReference>
<dbReference type="Pfam" id="PF10774">
    <property type="entry name" value="DUF4226"/>
    <property type="match status" value="1"/>
</dbReference>
<reference evidence="5 6" key="1">
    <citation type="submission" date="2020-01" db="EMBL/GenBank/DDBJ databases">
        <title>Genetics and antimicrobial susceptibilities of Nocardia species isolated from the soil; a comparison with species isolated from humans.</title>
        <authorList>
            <person name="Carrasco G."/>
            <person name="Monzon S."/>
            <person name="Sansegundo M."/>
            <person name="Garcia E."/>
            <person name="Garrido N."/>
            <person name="Medina M.J."/>
            <person name="Villalon P."/>
            <person name="Ramirez-Arocha A.C."/>
            <person name="Jimenez P."/>
            <person name="Cuesta I."/>
            <person name="Valdezate S."/>
        </authorList>
    </citation>
    <scope>NUCLEOTIDE SEQUENCE [LARGE SCALE GENOMIC DNA]</scope>
    <source>
        <strain evidence="3 5">CNM20110639</strain>
        <strain evidence="4 6">CNM20110649</strain>
    </source>
</reference>
<dbReference type="InterPro" id="IPR023346">
    <property type="entry name" value="Lysozyme-like_dom_sf"/>
</dbReference>
<evidence type="ECO:0000313" key="3">
    <source>
        <dbReference type="EMBL" id="NEW44071.1"/>
    </source>
</evidence>
<evidence type="ECO:0000313" key="4">
    <source>
        <dbReference type="EMBL" id="NEW54326.1"/>
    </source>
</evidence>
<gene>
    <name evidence="3" type="ORF">GV789_06320</name>
    <name evidence="4" type="ORF">GV794_01390</name>
</gene>
<dbReference type="Proteomes" id="UP000470876">
    <property type="component" value="Unassembled WGS sequence"/>
</dbReference>
<proteinExistence type="predicted"/>
<evidence type="ECO:0000313" key="6">
    <source>
        <dbReference type="Proteomes" id="UP000470876"/>
    </source>
</evidence>
<keyword evidence="6" id="KW-1185">Reference proteome</keyword>
<evidence type="ECO:0000259" key="2">
    <source>
        <dbReference type="Pfam" id="PF01464"/>
    </source>
</evidence>
<feature type="region of interest" description="Disordered" evidence="1">
    <location>
        <begin position="1"/>
        <end position="29"/>
    </location>
</feature>
<feature type="compositionally biased region" description="Low complexity" evidence="1">
    <location>
        <begin position="66"/>
        <end position="82"/>
    </location>
</feature>
<feature type="region of interest" description="Disordered" evidence="1">
    <location>
        <begin position="54"/>
        <end position="101"/>
    </location>
</feature>
<dbReference type="EMBL" id="JAAGUZ010000012">
    <property type="protein sequence ID" value="NEW44071.1"/>
    <property type="molecule type" value="Genomic_DNA"/>
</dbReference>
<feature type="domain" description="Transglycosylase SLT" evidence="2">
    <location>
        <begin position="318"/>
        <end position="395"/>
    </location>
</feature>
<comment type="caution">
    <text evidence="3">The sequence shown here is derived from an EMBL/GenBank/DDBJ whole genome shotgun (WGS) entry which is preliminary data.</text>
</comment>
<dbReference type="InterPro" id="IPR019710">
    <property type="entry name" value="DUF4226"/>
</dbReference>
<dbReference type="CDD" id="cd13402">
    <property type="entry name" value="LT_TF-like"/>
    <property type="match status" value="1"/>
</dbReference>
<organism evidence="3 5">
    <name type="scientific">Nocardia cyriacigeorgica</name>
    <dbReference type="NCBI Taxonomy" id="135487"/>
    <lineage>
        <taxon>Bacteria</taxon>
        <taxon>Bacillati</taxon>
        <taxon>Actinomycetota</taxon>
        <taxon>Actinomycetes</taxon>
        <taxon>Mycobacteriales</taxon>
        <taxon>Nocardiaceae</taxon>
        <taxon>Nocardia</taxon>
    </lineage>
</organism>